<organism evidence="3 4">
    <name type="scientific">Hohenbuehelia grisea</name>
    <dbReference type="NCBI Taxonomy" id="104357"/>
    <lineage>
        <taxon>Eukaryota</taxon>
        <taxon>Fungi</taxon>
        <taxon>Dikarya</taxon>
        <taxon>Basidiomycota</taxon>
        <taxon>Agaricomycotina</taxon>
        <taxon>Agaricomycetes</taxon>
        <taxon>Agaricomycetidae</taxon>
        <taxon>Agaricales</taxon>
        <taxon>Pleurotineae</taxon>
        <taxon>Pleurotaceae</taxon>
        <taxon>Hohenbuehelia</taxon>
    </lineage>
</organism>
<evidence type="ECO:0000313" key="3">
    <source>
        <dbReference type="EMBL" id="KAL0954680.1"/>
    </source>
</evidence>
<reference evidence="4" key="1">
    <citation type="submission" date="2024-06" db="EMBL/GenBank/DDBJ databases">
        <title>Multi-omics analyses provide insights into the biosynthesis of the anticancer antibiotic pleurotin in Hohenbuehelia grisea.</title>
        <authorList>
            <person name="Weaver J.A."/>
            <person name="Alberti F."/>
        </authorList>
    </citation>
    <scope>NUCLEOTIDE SEQUENCE [LARGE SCALE GENOMIC DNA]</scope>
    <source>
        <strain evidence="4">T-177</strain>
    </source>
</reference>
<feature type="compositionally biased region" description="Basic and acidic residues" evidence="1">
    <location>
        <begin position="1"/>
        <end position="11"/>
    </location>
</feature>
<name>A0ABR3JG27_9AGAR</name>
<evidence type="ECO:0000256" key="1">
    <source>
        <dbReference type="SAM" id="MobiDB-lite"/>
    </source>
</evidence>
<dbReference type="EMBL" id="JASNQZ010000007">
    <property type="protein sequence ID" value="KAL0954680.1"/>
    <property type="molecule type" value="Genomic_DNA"/>
</dbReference>
<protein>
    <recommendedName>
        <fullName evidence="2">Hypervirulence associated protein TUDOR domain-containing protein</fullName>
    </recommendedName>
</protein>
<accession>A0ABR3JG27</accession>
<gene>
    <name evidence="3" type="ORF">HGRIS_003629</name>
</gene>
<evidence type="ECO:0000313" key="4">
    <source>
        <dbReference type="Proteomes" id="UP001556367"/>
    </source>
</evidence>
<feature type="compositionally biased region" description="Polar residues" evidence="1">
    <location>
        <begin position="13"/>
        <end position="46"/>
    </location>
</feature>
<proteinExistence type="predicted"/>
<dbReference type="Pfam" id="PF11160">
    <property type="entry name" value="Hva1_TUDOR"/>
    <property type="match status" value="1"/>
</dbReference>
<feature type="region of interest" description="Disordered" evidence="1">
    <location>
        <begin position="1"/>
        <end position="78"/>
    </location>
</feature>
<feature type="domain" description="Hypervirulence associated protein TUDOR" evidence="2">
    <location>
        <begin position="10"/>
        <end position="72"/>
    </location>
</feature>
<dbReference type="InterPro" id="IPR021331">
    <property type="entry name" value="Hva1_TUDOR"/>
</dbReference>
<dbReference type="Proteomes" id="UP001556367">
    <property type="component" value="Unassembled WGS sequence"/>
</dbReference>
<evidence type="ECO:0000259" key="2">
    <source>
        <dbReference type="Pfam" id="PF11160"/>
    </source>
</evidence>
<dbReference type="Gene3D" id="2.30.30.1060">
    <property type="match status" value="1"/>
</dbReference>
<keyword evidence="4" id="KW-1185">Reference proteome</keyword>
<sequence length="78" mass="8480">MPTPQDLKEGDTVSWNWGQGKPQGTVQAVNTEKTTIKSKNGNNITRDGTEDNPAVEIKQKSGNPVLKKASELNEVTTE</sequence>
<comment type="caution">
    <text evidence="3">The sequence shown here is derived from an EMBL/GenBank/DDBJ whole genome shotgun (WGS) entry which is preliminary data.</text>
</comment>